<proteinExistence type="predicted"/>
<evidence type="ECO:0000313" key="2">
    <source>
        <dbReference type="Proteomes" id="UP000770717"/>
    </source>
</evidence>
<dbReference type="Proteomes" id="UP000770717">
    <property type="component" value="Unassembled WGS sequence"/>
</dbReference>
<organism evidence="1 2">
    <name type="scientific">Eleutherodactylus coqui</name>
    <name type="common">Puerto Rican coqui</name>
    <dbReference type="NCBI Taxonomy" id="57060"/>
    <lineage>
        <taxon>Eukaryota</taxon>
        <taxon>Metazoa</taxon>
        <taxon>Chordata</taxon>
        <taxon>Craniata</taxon>
        <taxon>Vertebrata</taxon>
        <taxon>Euteleostomi</taxon>
        <taxon>Amphibia</taxon>
        <taxon>Batrachia</taxon>
        <taxon>Anura</taxon>
        <taxon>Neobatrachia</taxon>
        <taxon>Hyloidea</taxon>
        <taxon>Eleutherodactylidae</taxon>
        <taxon>Eleutherodactylinae</taxon>
        <taxon>Eleutherodactylus</taxon>
        <taxon>Eleutherodactylus</taxon>
    </lineage>
</organism>
<accession>A0A8J6F792</accession>
<sequence>MADGCNTAKGRKVAVLNIDRVPRPEVFARQPSGGNTEPARSPRLRRLLQDLAHSDQHSGSLRSAPQNQLKFLVTCLLKQSQEEHCQHIMLEDQQTEKTHCQQCAYPRLAIPSQQGRLLKARLKPLWPVTINGPSVQSCKGMLPERMRCNPVFGGLTRLQHEIFGKVPVELQQPFNTIHYTSLASLAGTRTK</sequence>
<protein>
    <submittedName>
        <fullName evidence="1">Uncharacterized protein</fullName>
    </submittedName>
</protein>
<keyword evidence="2" id="KW-1185">Reference proteome</keyword>
<dbReference type="OrthoDB" id="196709at2759"/>
<reference evidence="1" key="1">
    <citation type="thesis" date="2020" institute="ProQuest LLC" country="789 East Eisenhower Parkway, Ann Arbor, MI, USA">
        <title>Comparative Genomics and Chromosome Evolution.</title>
        <authorList>
            <person name="Mudd A.B."/>
        </authorList>
    </citation>
    <scope>NUCLEOTIDE SEQUENCE</scope>
    <source>
        <strain evidence="1">HN-11 Male</strain>
        <tissue evidence="1">Kidney and liver</tissue>
    </source>
</reference>
<comment type="caution">
    <text evidence="1">The sequence shown here is derived from an EMBL/GenBank/DDBJ whole genome shotgun (WGS) entry which is preliminary data.</text>
</comment>
<dbReference type="EMBL" id="WNTK01000005">
    <property type="protein sequence ID" value="KAG9483203.1"/>
    <property type="molecule type" value="Genomic_DNA"/>
</dbReference>
<evidence type="ECO:0000313" key="1">
    <source>
        <dbReference type="EMBL" id="KAG9483203.1"/>
    </source>
</evidence>
<name>A0A8J6F792_ELECQ</name>
<gene>
    <name evidence="1" type="ORF">GDO78_009255</name>
</gene>
<dbReference type="AlphaFoldDB" id="A0A8J6F792"/>